<dbReference type="GO" id="GO:0010134">
    <property type="term" value="P:sulfate assimilation via adenylyl sulfate reduction"/>
    <property type="evidence" value="ECO:0007669"/>
    <property type="project" value="TreeGrafter"/>
</dbReference>
<keyword evidence="5 6" id="KW-0067">ATP-binding</keyword>
<dbReference type="GO" id="GO:0070814">
    <property type="term" value="P:hydrogen sulfide biosynthetic process"/>
    <property type="evidence" value="ECO:0007669"/>
    <property type="project" value="UniProtKB-UniPathway"/>
</dbReference>
<dbReference type="InterPro" id="IPR027417">
    <property type="entry name" value="P-loop_NTPase"/>
</dbReference>
<dbReference type="EMBL" id="CP001032">
    <property type="protein sequence ID" value="ACB77216.1"/>
    <property type="molecule type" value="Genomic_DNA"/>
</dbReference>
<evidence type="ECO:0000313" key="9">
    <source>
        <dbReference type="Proteomes" id="UP000007013"/>
    </source>
</evidence>
<dbReference type="Pfam" id="PF01583">
    <property type="entry name" value="APS_kinase"/>
    <property type="match status" value="1"/>
</dbReference>
<proteinExistence type="inferred from homology"/>
<reference evidence="8 9" key="1">
    <citation type="journal article" date="2011" name="J. Bacteriol.">
        <title>Genome sequence of the verrucomicrobium Opitutus terrae PB90-1, an abundant inhabitant of rice paddy soil ecosystems.</title>
        <authorList>
            <person name="van Passel M.W."/>
            <person name="Kant R."/>
            <person name="Palva A."/>
            <person name="Copeland A."/>
            <person name="Lucas S."/>
            <person name="Lapidus A."/>
            <person name="Glavina del Rio T."/>
            <person name="Pitluck S."/>
            <person name="Goltsman E."/>
            <person name="Clum A."/>
            <person name="Sun H."/>
            <person name="Schmutz J."/>
            <person name="Larimer F.W."/>
            <person name="Land M.L."/>
            <person name="Hauser L."/>
            <person name="Kyrpides N."/>
            <person name="Mikhailova N."/>
            <person name="Richardson P.P."/>
            <person name="Janssen P.H."/>
            <person name="de Vos W.M."/>
            <person name="Smidt H."/>
        </authorList>
    </citation>
    <scope>NUCLEOTIDE SEQUENCE [LARGE SCALE GENOMIC DNA]</scope>
    <source>
        <strain evidence="9">DSM 11246 / JCM 15787 / PB90-1</strain>
    </source>
</reference>
<protein>
    <recommendedName>
        <fullName evidence="2 6">Adenylyl-sulfate kinase</fullName>
        <ecNumber evidence="2 6">2.7.1.25</ecNumber>
    </recommendedName>
</protein>
<sequence>MSAARHVSRLPEAAADRASFTPHVFWLCGLSGAGKSTLAARLATALRARAIPVLELDGDRLRGGLCAGLGFSDADRSENLRRAAETAKLGVSSQLCVVASFITPLENQRQLIARTIDRDCLSFVFLDAPLDVCRARDVKGLYARAKTGAVPHMTGLTSAFEPPRNADLTIETSRETIDRCSERLVAFALTRLRPPR</sequence>
<dbReference type="GO" id="GO:0005737">
    <property type="term" value="C:cytoplasm"/>
    <property type="evidence" value="ECO:0007669"/>
    <property type="project" value="TreeGrafter"/>
</dbReference>
<dbReference type="OrthoDB" id="9804504at2"/>
<dbReference type="InterPro" id="IPR050512">
    <property type="entry name" value="Sulf_AdTrans/APS_kinase"/>
</dbReference>
<evidence type="ECO:0000256" key="2">
    <source>
        <dbReference type="ARBA" id="ARBA00012121"/>
    </source>
</evidence>
<comment type="similarity">
    <text evidence="6">Belongs to the APS kinase family.</text>
</comment>
<dbReference type="PANTHER" id="PTHR42700">
    <property type="entry name" value="SULFATE ADENYLYLTRANSFERASE"/>
    <property type="match status" value="1"/>
</dbReference>
<evidence type="ECO:0000259" key="7">
    <source>
        <dbReference type="Pfam" id="PF01583"/>
    </source>
</evidence>
<accession>B1ZZN0</accession>
<dbReference type="GO" id="GO:0004781">
    <property type="term" value="F:sulfate adenylyltransferase (ATP) activity"/>
    <property type="evidence" value="ECO:0007669"/>
    <property type="project" value="TreeGrafter"/>
</dbReference>
<dbReference type="AlphaFoldDB" id="B1ZZN0"/>
<dbReference type="NCBIfam" id="NF003013">
    <property type="entry name" value="PRK03846.1"/>
    <property type="match status" value="1"/>
</dbReference>
<dbReference type="InterPro" id="IPR059117">
    <property type="entry name" value="APS_kinase_dom"/>
</dbReference>
<comment type="catalytic activity">
    <reaction evidence="1 6">
        <text>adenosine 5'-phosphosulfate + ATP = 3'-phosphoadenylyl sulfate + ADP + H(+)</text>
        <dbReference type="Rhea" id="RHEA:24152"/>
        <dbReference type="ChEBI" id="CHEBI:15378"/>
        <dbReference type="ChEBI" id="CHEBI:30616"/>
        <dbReference type="ChEBI" id="CHEBI:58243"/>
        <dbReference type="ChEBI" id="CHEBI:58339"/>
        <dbReference type="ChEBI" id="CHEBI:456216"/>
        <dbReference type="EC" id="2.7.1.25"/>
    </reaction>
</comment>
<evidence type="ECO:0000256" key="6">
    <source>
        <dbReference type="RuleBase" id="RU004347"/>
    </source>
</evidence>
<dbReference type="NCBIfam" id="TIGR00455">
    <property type="entry name" value="apsK"/>
    <property type="match status" value="1"/>
</dbReference>
<organism evidence="8 9">
    <name type="scientific">Opitutus terrae (strain DSM 11246 / JCM 15787 / PB90-1)</name>
    <dbReference type="NCBI Taxonomy" id="452637"/>
    <lineage>
        <taxon>Bacteria</taxon>
        <taxon>Pseudomonadati</taxon>
        <taxon>Verrucomicrobiota</taxon>
        <taxon>Opitutia</taxon>
        <taxon>Opitutales</taxon>
        <taxon>Opitutaceae</taxon>
        <taxon>Opitutus</taxon>
    </lineage>
</organism>
<evidence type="ECO:0000256" key="3">
    <source>
        <dbReference type="ARBA" id="ARBA00022679"/>
    </source>
</evidence>
<comment type="pathway">
    <text evidence="6">Sulfur metabolism; hydrogen sulfide biosynthesis; sulfite from sulfate: step 2/3.</text>
</comment>
<gene>
    <name evidence="8" type="ordered locus">Oter_3942</name>
</gene>
<dbReference type="SUPFAM" id="SSF52540">
    <property type="entry name" value="P-loop containing nucleoside triphosphate hydrolases"/>
    <property type="match status" value="1"/>
</dbReference>
<keyword evidence="9" id="KW-1185">Reference proteome</keyword>
<comment type="function">
    <text evidence="6">Catalyzes the synthesis of activated sulfate.</text>
</comment>
<dbReference type="PANTHER" id="PTHR42700:SF1">
    <property type="entry name" value="SULFATE ADENYLYLTRANSFERASE"/>
    <property type="match status" value="1"/>
</dbReference>
<keyword evidence="6 8" id="KW-0418">Kinase</keyword>
<dbReference type="GO" id="GO:0005524">
    <property type="term" value="F:ATP binding"/>
    <property type="evidence" value="ECO:0007669"/>
    <property type="project" value="UniProtKB-KW"/>
</dbReference>
<dbReference type="RefSeq" id="WP_012376744.1">
    <property type="nucleotide sequence ID" value="NC_010571.1"/>
</dbReference>
<dbReference type="InterPro" id="IPR002891">
    <property type="entry name" value="APS"/>
</dbReference>
<dbReference type="Gene3D" id="3.40.50.300">
    <property type="entry name" value="P-loop containing nucleotide triphosphate hydrolases"/>
    <property type="match status" value="1"/>
</dbReference>
<dbReference type="UniPathway" id="UPA00140">
    <property type="reaction ID" value="UER00205"/>
</dbReference>
<evidence type="ECO:0000256" key="1">
    <source>
        <dbReference type="ARBA" id="ARBA00001823"/>
    </source>
</evidence>
<dbReference type="eggNOG" id="COG0529">
    <property type="taxonomic scope" value="Bacteria"/>
</dbReference>
<evidence type="ECO:0000256" key="4">
    <source>
        <dbReference type="ARBA" id="ARBA00022741"/>
    </source>
</evidence>
<name>B1ZZN0_OPITP</name>
<feature type="domain" description="APS kinase" evidence="7">
    <location>
        <begin position="23"/>
        <end position="170"/>
    </location>
</feature>
<dbReference type="EC" id="2.7.1.25" evidence="2 6"/>
<evidence type="ECO:0000313" key="8">
    <source>
        <dbReference type="EMBL" id="ACB77216.1"/>
    </source>
</evidence>
<dbReference type="Proteomes" id="UP000007013">
    <property type="component" value="Chromosome"/>
</dbReference>
<dbReference type="CDD" id="cd02027">
    <property type="entry name" value="APSK"/>
    <property type="match status" value="1"/>
</dbReference>
<evidence type="ECO:0000256" key="5">
    <source>
        <dbReference type="ARBA" id="ARBA00022840"/>
    </source>
</evidence>
<dbReference type="HOGENOM" id="CLU_046932_1_1_0"/>
<dbReference type="STRING" id="452637.Oter_3942"/>
<keyword evidence="4 6" id="KW-0547">Nucleotide-binding</keyword>
<keyword evidence="3 6" id="KW-0808">Transferase</keyword>
<dbReference type="GO" id="GO:0004020">
    <property type="term" value="F:adenylylsulfate kinase activity"/>
    <property type="evidence" value="ECO:0007669"/>
    <property type="project" value="UniProtKB-EC"/>
</dbReference>
<dbReference type="GO" id="GO:0019379">
    <property type="term" value="P:sulfate assimilation, phosphoadenylyl sulfate reduction by phosphoadenylyl-sulfate reductase (thioredoxin)"/>
    <property type="evidence" value="ECO:0007669"/>
    <property type="project" value="TreeGrafter"/>
</dbReference>
<dbReference type="KEGG" id="ote:Oter_3942"/>